<feature type="domain" description="Glutamate synthase alpha subunit C-terminal" evidence="1">
    <location>
        <begin position="1"/>
        <end position="72"/>
    </location>
</feature>
<dbReference type="PANTHER" id="PTHR43100">
    <property type="entry name" value="GLUTAMATE SYNTHASE [NADPH] SMALL CHAIN"/>
    <property type="match status" value="1"/>
</dbReference>
<evidence type="ECO:0000313" key="3">
    <source>
        <dbReference type="Proteomes" id="UP000287719"/>
    </source>
</evidence>
<dbReference type="InterPro" id="IPR002489">
    <property type="entry name" value="Glu_synth_asu_C"/>
</dbReference>
<accession>A0A432GS75</accession>
<comment type="caution">
    <text evidence="2">The sequence shown here is derived from an EMBL/GenBank/DDBJ whole genome shotgun (WGS) entry which is preliminary data.</text>
</comment>
<name>A0A432GS75_9DELT</name>
<reference evidence="2 3" key="1">
    <citation type="submission" date="2018-06" db="EMBL/GenBank/DDBJ databases">
        <title>Combined omics and stable isotope probing to characterize newly discovered Mariana Back-Arc vent microbial communities.</title>
        <authorList>
            <person name="Trembath-Reichert E."/>
            <person name="Huber J.A."/>
        </authorList>
    </citation>
    <scope>NUCLEOTIDE SEQUENCE [LARGE SCALE GENOMIC DNA]</scope>
    <source>
        <strain evidence="2">MAG 54</strain>
    </source>
</reference>
<sequence length="127" mass="14406">NSGVMAVVEGVGDHGCEYMTGGRVIVLGETGKNFAAGMSGGIAYVLVENQSFHSRCNTEMVELEIVSELQEQKWLRKWIERHQDYTKSYRAASLLENWEKTLSQFVKVMPIEYRAVLEKMKNKSSIK</sequence>
<organism evidence="2 3">
    <name type="scientific">SAR324 cluster bacterium</name>
    <dbReference type="NCBI Taxonomy" id="2024889"/>
    <lineage>
        <taxon>Bacteria</taxon>
        <taxon>Deltaproteobacteria</taxon>
        <taxon>SAR324 cluster</taxon>
    </lineage>
</organism>
<dbReference type="InterPro" id="IPR036485">
    <property type="entry name" value="Glu_synth_asu_C_sf"/>
</dbReference>
<evidence type="ECO:0000259" key="1">
    <source>
        <dbReference type="Pfam" id="PF01493"/>
    </source>
</evidence>
<gene>
    <name evidence="2" type="ORF">DSY95_03675</name>
</gene>
<dbReference type="Gene3D" id="2.160.20.60">
    <property type="entry name" value="Glutamate synthase, alpha subunit, C-terminal domain"/>
    <property type="match status" value="1"/>
</dbReference>
<dbReference type="EMBL" id="QNZJ01000160">
    <property type="protein sequence ID" value="RTZ86390.1"/>
    <property type="molecule type" value="Genomic_DNA"/>
</dbReference>
<dbReference type="SUPFAM" id="SSF69336">
    <property type="entry name" value="Alpha subunit of glutamate synthase, C-terminal domain"/>
    <property type="match status" value="1"/>
</dbReference>
<protein>
    <recommendedName>
        <fullName evidence="1">Glutamate synthase alpha subunit C-terminal domain-containing protein</fullName>
    </recommendedName>
</protein>
<dbReference type="GO" id="GO:0016491">
    <property type="term" value="F:oxidoreductase activity"/>
    <property type="evidence" value="ECO:0007669"/>
    <property type="project" value="InterPro"/>
</dbReference>
<dbReference type="InterPro" id="IPR051394">
    <property type="entry name" value="Glutamate_Synthase"/>
</dbReference>
<feature type="non-terminal residue" evidence="2">
    <location>
        <position position="1"/>
    </location>
</feature>
<evidence type="ECO:0000313" key="2">
    <source>
        <dbReference type="EMBL" id="RTZ86390.1"/>
    </source>
</evidence>
<proteinExistence type="predicted"/>
<dbReference type="AlphaFoldDB" id="A0A432GS75"/>
<dbReference type="PANTHER" id="PTHR43100:SF1">
    <property type="entry name" value="GLUTAMATE SYNTHASE [NADPH] SMALL CHAIN"/>
    <property type="match status" value="1"/>
</dbReference>
<dbReference type="Proteomes" id="UP000287719">
    <property type="component" value="Unassembled WGS sequence"/>
</dbReference>
<dbReference type="Pfam" id="PF01493">
    <property type="entry name" value="GXGXG"/>
    <property type="match status" value="1"/>
</dbReference>